<evidence type="ECO:0000256" key="5">
    <source>
        <dbReference type="SAM" id="MobiDB-lite"/>
    </source>
</evidence>
<accession>A0A561W1A7</accession>
<evidence type="ECO:0000256" key="4">
    <source>
        <dbReference type="RuleBase" id="RU003476"/>
    </source>
</evidence>
<dbReference type="PANTHER" id="PTHR43046:SF2">
    <property type="entry name" value="8-OXO-DGTP DIPHOSPHATASE-RELATED"/>
    <property type="match status" value="1"/>
</dbReference>
<protein>
    <submittedName>
        <fullName evidence="7">ADP-ribose pyrophosphatase YjhB (NUDIX family)</fullName>
    </submittedName>
</protein>
<keyword evidence="8" id="KW-1185">Reference proteome</keyword>
<evidence type="ECO:0000313" key="7">
    <source>
        <dbReference type="EMBL" id="TWG17621.1"/>
    </source>
</evidence>
<evidence type="ECO:0000256" key="2">
    <source>
        <dbReference type="ARBA" id="ARBA00005582"/>
    </source>
</evidence>
<proteinExistence type="inferred from homology"/>
<dbReference type="AlphaFoldDB" id="A0A561W1A7"/>
<reference evidence="7 8" key="1">
    <citation type="submission" date="2019-06" db="EMBL/GenBank/DDBJ databases">
        <title>Sequencing the genomes of 1000 actinobacteria strains.</title>
        <authorList>
            <person name="Klenk H.-P."/>
        </authorList>
    </citation>
    <scope>NUCLEOTIDE SEQUENCE [LARGE SCALE GENOMIC DNA]</scope>
    <source>
        <strain evidence="7 8">DSM 45885</strain>
    </source>
</reference>
<dbReference type="CDD" id="cd18882">
    <property type="entry name" value="NUDIX_Hydrolase"/>
    <property type="match status" value="1"/>
</dbReference>
<dbReference type="InterPro" id="IPR000086">
    <property type="entry name" value="NUDIX_hydrolase_dom"/>
</dbReference>
<sequence>MEGRRSGAVCVTVVDTLAATWHGLVMATYGVALVLLVDPSGAVLLQHRDEDAVVSPGQWSLPGGHVEPGESPEEAARRELLEETGLTAGELHPLWSGPRPHEADFPHTVTVHVFRGTTTARQQDVVLGEGQAMVFIPRDEVFDRDLAVSTALILSMI</sequence>
<dbReference type="PROSITE" id="PS51462">
    <property type="entry name" value="NUDIX"/>
    <property type="match status" value="1"/>
</dbReference>
<comment type="similarity">
    <text evidence="2 4">Belongs to the Nudix hydrolase family.</text>
</comment>
<dbReference type="Pfam" id="PF00293">
    <property type="entry name" value="NUDIX"/>
    <property type="match status" value="1"/>
</dbReference>
<feature type="region of interest" description="Disordered" evidence="5">
    <location>
        <begin position="57"/>
        <end position="76"/>
    </location>
</feature>
<dbReference type="PANTHER" id="PTHR43046">
    <property type="entry name" value="GDP-MANNOSE MANNOSYL HYDROLASE"/>
    <property type="match status" value="1"/>
</dbReference>
<dbReference type="GO" id="GO:0016787">
    <property type="term" value="F:hydrolase activity"/>
    <property type="evidence" value="ECO:0007669"/>
    <property type="project" value="UniProtKB-KW"/>
</dbReference>
<comment type="caution">
    <text evidence="7">The sequence shown here is derived from an EMBL/GenBank/DDBJ whole genome shotgun (WGS) entry which is preliminary data.</text>
</comment>
<feature type="domain" description="Nudix hydrolase" evidence="6">
    <location>
        <begin position="26"/>
        <end position="157"/>
    </location>
</feature>
<dbReference type="InterPro" id="IPR020476">
    <property type="entry name" value="Nudix_hydrolase"/>
</dbReference>
<name>A0A561W1A7_9ACTN</name>
<evidence type="ECO:0000256" key="1">
    <source>
        <dbReference type="ARBA" id="ARBA00001946"/>
    </source>
</evidence>
<dbReference type="Proteomes" id="UP000317685">
    <property type="component" value="Unassembled WGS sequence"/>
</dbReference>
<keyword evidence="3 4" id="KW-0378">Hydrolase</keyword>
<dbReference type="PROSITE" id="PS00893">
    <property type="entry name" value="NUDIX_BOX"/>
    <property type="match status" value="1"/>
</dbReference>
<organism evidence="7 8">
    <name type="scientific">Micromonospora taraxaci</name>
    <dbReference type="NCBI Taxonomy" id="1316803"/>
    <lineage>
        <taxon>Bacteria</taxon>
        <taxon>Bacillati</taxon>
        <taxon>Actinomycetota</taxon>
        <taxon>Actinomycetes</taxon>
        <taxon>Micromonosporales</taxon>
        <taxon>Micromonosporaceae</taxon>
        <taxon>Micromonospora</taxon>
    </lineage>
</organism>
<dbReference type="PRINTS" id="PR00502">
    <property type="entry name" value="NUDIXFAMILY"/>
</dbReference>
<dbReference type="InterPro" id="IPR020084">
    <property type="entry name" value="NUDIX_hydrolase_CS"/>
</dbReference>
<dbReference type="Gene3D" id="3.90.79.10">
    <property type="entry name" value="Nucleoside Triphosphate Pyrophosphohydrolase"/>
    <property type="match status" value="1"/>
</dbReference>
<evidence type="ECO:0000259" key="6">
    <source>
        <dbReference type="PROSITE" id="PS51462"/>
    </source>
</evidence>
<comment type="cofactor">
    <cofactor evidence="1">
        <name>Mg(2+)</name>
        <dbReference type="ChEBI" id="CHEBI:18420"/>
    </cofactor>
</comment>
<evidence type="ECO:0000256" key="3">
    <source>
        <dbReference type="ARBA" id="ARBA00022801"/>
    </source>
</evidence>
<dbReference type="SUPFAM" id="SSF55811">
    <property type="entry name" value="Nudix"/>
    <property type="match status" value="1"/>
</dbReference>
<dbReference type="EMBL" id="VIWZ01000001">
    <property type="protein sequence ID" value="TWG17621.1"/>
    <property type="molecule type" value="Genomic_DNA"/>
</dbReference>
<evidence type="ECO:0000313" key="8">
    <source>
        <dbReference type="Proteomes" id="UP000317685"/>
    </source>
</evidence>
<dbReference type="InterPro" id="IPR015797">
    <property type="entry name" value="NUDIX_hydrolase-like_dom_sf"/>
</dbReference>
<gene>
    <name evidence="7" type="ORF">FHU34_112963</name>
</gene>